<reference evidence="3" key="1">
    <citation type="journal article" date="2019" name="Int. J. Syst. Evol. Microbiol.">
        <title>The Global Catalogue of Microorganisms (GCM) 10K type strain sequencing project: providing services to taxonomists for standard genome sequencing and annotation.</title>
        <authorList>
            <consortium name="The Broad Institute Genomics Platform"/>
            <consortium name="The Broad Institute Genome Sequencing Center for Infectious Disease"/>
            <person name="Wu L."/>
            <person name="Ma J."/>
        </authorList>
    </citation>
    <scope>NUCLEOTIDE SEQUENCE [LARGE SCALE GENOMIC DNA]</scope>
    <source>
        <strain evidence="3">JCM 18959</strain>
    </source>
</reference>
<keyword evidence="3" id="KW-1185">Reference proteome</keyword>
<feature type="region of interest" description="Disordered" evidence="1">
    <location>
        <begin position="1"/>
        <end position="23"/>
    </location>
</feature>
<evidence type="ECO:0000256" key="1">
    <source>
        <dbReference type="SAM" id="MobiDB-lite"/>
    </source>
</evidence>
<accession>A0ABP9LY74</accession>
<organism evidence="2 3">
    <name type="scientific">Microbacterium yannicii</name>
    <dbReference type="NCBI Taxonomy" id="671622"/>
    <lineage>
        <taxon>Bacteria</taxon>
        <taxon>Bacillati</taxon>
        <taxon>Actinomycetota</taxon>
        <taxon>Actinomycetes</taxon>
        <taxon>Micrococcales</taxon>
        <taxon>Microbacteriaceae</taxon>
        <taxon>Microbacterium</taxon>
    </lineage>
</organism>
<dbReference type="PANTHER" id="PTHR36456">
    <property type="entry name" value="UPF0232 PROTEIN SCO3875"/>
    <property type="match status" value="1"/>
</dbReference>
<sequence>MTDSSTGSGTGAGANGVPDRSDVPETIATYLRLRGLEPSARSFRKRRRRTVDDENIPFAPGRDPRGVGDVIADLTREAGWNGQLAREDVVRAWAEVAGEDTARHTRPVAFSEGSLTVQADSTAWAKQLQLMRAHILSEIVRRFPEAKVDAVRFIGPDVPSWKWGPRTIPGRGPRDTYG</sequence>
<dbReference type="RefSeq" id="WP_194412184.1">
    <property type="nucleotide sequence ID" value="NZ_BAABKZ010000001.1"/>
</dbReference>
<dbReference type="PANTHER" id="PTHR36456:SF1">
    <property type="entry name" value="UPF0232 PROTEIN SCO3875"/>
    <property type="match status" value="1"/>
</dbReference>
<gene>
    <name evidence="2" type="ORF">GCM10025760_02670</name>
</gene>
<dbReference type="InterPro" id="IPR007922">
    <property type="entry name" value="DciA-like"/>
</dbReference>
<dbReference type="EMBL" id="BAABKZ010000001">
    <property type="protein sequence ID" value="GAA5084618.1"/>
    <property type="molecule type" value="Genomic_DNA"/>
</dbReference>
<evidence type="ECO:0000313" key="2">
    <source>
        <dbReference type="EMBL" id="GAA5084618.1"/>
    </source>
</evidence>
<proteinExistence type="predicted"/>
<dbReference type="Pfam" id="PF05258">
    <property type="entry name" value="DciA"/>
    <property type="match status" value="1"/>
</dbReference>
<evidence type="ECO:0008006" key="4">
    <source>
        <dbReference type="Google" id="ProtNLM"/>
    </source>
</evidence>
<comment type="caution">
    <text evidence="2">The sequence shown here is derived from an EMBL/GenBank/DDBJ whole genome shotgun (WGS) entry which is preliminary data.</text>
</comment>
<protein>
    <recommendedName>
        <fullName evidence="4">DUF721 domain-containing protein</fullName>
    </recommendedName>
</protein>
<name>A0ABP9LY74_9MICO</name>
<evidence type="ECO:0000313" key="3">
    <source>
        <dbReference type="Proteomes" id="UP001501407"/>
    </source>
</evidence>
<dbReference type="Proteomes" id="UP001501407">
    <property type="component" value="Unassembled WGS sequence"/>
</dbReference>